<dbReference type="GO" id="GO:0005384">
    <property type="term" value="F:manganese ion transmembrane transporter activity"/>
    <property type="evidence" value="ECO:0007669"/>
    <property type="project" value="TreeGrafter"/>
</dbReference>
<feature type="transmembrane region" description="Helical" evidence="6">
    <location>
        <begin position="311"/>
        <end position="330"/>
    </location>
</feature>
<comment type="subcellular location">
    <subcellularLocation>
        <location evidence="6">Cell membrane</location>
        <topology evidence="6">Multi-pass membrane protein</topology>
    </subcellularLocation>
    <subcellularLocation>
        <location evidence="1">Membrane</location>
        <topology evidence="1">Multi-pass membrane protein</topology>
    </subcellularLocation>
</comment>
<dbReference type="GO" id="GO:0015293">
    <property type="term" value="F:symporter activity"/>
    <property type="evidence" value="ECO:0007669"/>
    <property type="project" value="UniProtKB-UniRule"/>
</dbReference>
<reference evidence="7 8" key="1">
    <citation type="submission" date="2018-01" db="EMBL/GenBank/DDBJ databases">
        <title>Whole genome sequence of Melissococcus plutonius DAT561.</title>
        <authorList>
            <person name="Okumura K."/>
            <person name="Takamatsu D."/>
            <person name="Okura M."/>
        </authorList>
    </citation>
    <scope>NUCLEOTIDE SEQUENCE [LARGE SCALE GENOMIC DNA]</scope>
    <source>
        <strain evidence="7 8">DAT561</strain>
    </source>
</reference>
<evidence type="ECO:0000256" key="4">
    <source>
        <dbReference type="ARBA" id="ARBA00022989"/>
    </source>
</evidence>
<proteinExistence type="inferred from homology"/>
<evidence type="ECO:0000256" key="3">
    <source>
        <dbReference type="ARBA" id="ARBA00022692"/>
    </source>
</evidence>
<feature type="transmembrane region" description="Helical" evidence="6">
    <location>
        <begin position="35"/>
        <end position="53"/>
    </location>
</feature>
<keyword evidence="2 6" id="KW-0813">Transport</keyword>
<dbReference type="NCBIfam" id="NF001923">
    <property type="entry name" value="PRK00701.1"/>
    <property type="match status" value="1"/>
</dbReference>
<feature type="transmembrane region" description="Helical" evidence="6">
    <location>
        <begin position="391"/>
        <end position="413"/>
    </location>
</feature>
<feature type="transmembrane region" description="Helical" evidence="6">
    <location>
        <begin position="362"/>
        <end position="379"/>
    </location>
</feature>
<keyword evidence="6" id="KW-0406">Ion transport</keyword>
<evidence type="ECO:0000256" key="5">
    <source>
        <dbReference type="ARBA" id="ARBA00023136"/>
    </source>
</evidence>
<dbReference type="GO" id="GO:0046872">
    <property type="term" value="F:metal ion binding"/>
    <property type="evidence" value="ECO:0007669"/>
    <property type="project" value="UniProtKB-UniRule"/>
</dbReference>
<dbReference type="GO" id="GO:0034755">
    <property type="term" value="P:iron ion transmembrane transport"/>
    <property type="evidence" value="ECO:0007669"/>
    <property type="project" value="TreeGrafter"/>
</dbReference>
<dbReference type="PRINTS" id="PR00447">
    <property type="entry name" value="NATRESASSCMP"/>
</dbReference>
<sequence>MTKEKKDKEKLFHYANGPSLEEINNTVAVPKNAGFFKMLLAYSGPGALVAVGYMDPGNWITSIAGGAEHKYILLSVILFSSLIAMLLQSMAAKLGIVTGHDLAQATRAHTSKKLGFVLWIITELAIMATDIAEIIGGAVALELLFGFPLLLGVLITAFDVLLLLLLTKLGFRKIEVIVVSLITIVFFVFAYEVLLANPNIKELFMGFIPNTKIATNQSTLFLALGIVGATVMPHNLYLHSSISQARMFDRKNEQEIAKAIRFTIWDSNLQLFLAFIVNCLLLILGAALFYGKNSELGKFVDLYDALKNPSIVGKIASPFLSMLFAIALLASGQNSTITGTLSGQIVMEGFIHLKMPLWMRRVVTRLLAIIPVIICVIIYGNKESAVEDLLLYTQVFLSIALPISIIPLTIYTSDKKLMGRFVNPLWVSILAWIITIILTILNLFLVYQTLF</sequence>
<evidence type="ECO:0000256" key="2">
    <source>
        <dbReference type="ARBA" id="ARBA00022448"/>
    </source>
</evidence>
<dbReference type="NCBIfam" id="TIGR01197">
    <property type="entry name" value="nramp"/>
    <property type="match status" value="1"/>
</dbReference>
<dbReference type="GO" id="GO:0005886">
    <property type="term" value="C:plasma membrane"/>
    <property type="evidence" value="ECO:0007669"/>
    <property type="project" value="UniProtKB-SubCell"/>
</dbReference>
<comment type="function">
    <text evidence="6">H(+)-stimulated, divalent metal cation uptake system.</text>
</comment>
<keyword evidence="6" id="KW-1003">Cell membrane</keyword>
<feature type="transmembrane region" description="Helical" evidence="6">
    <location>
        <begin position="178"/>
        <end position="200"/>
    </location>
</feature>
<feature type="transmembrane region" description="Helical" evidence="6">
    <location>
        <begin position="73"/>
        <end position="96"/>
    </location>
</feature>
<feature type="transmembrane region" description="Helical" evidence="6">
    <location>
        <begin position="271"/>
        <end position="291"/>
    </location>
</feature>
<dbReference type="PANTHER" id="PTHR11706">
    <property type="entry name" value="SOLUTE CARRIER PROTEIN FAMILY 11 MEMBER"/>
    <property type="match status" value="1"/>
</dbReference>
<keyword evidence="6" id="KW-0769">Symport</keyword>
<dbReference type="Pfam" id="PF01566">
    <property type="entry name" value="Nramp"/>
    <property type="match status" value="1"/>
</dbReference>
<keyword evidence="3 6" id="KW-0812">Transmembrane</keyword>
<evidence type="ECO:0000256" key="6">
    <source>
        <dbReference type="HAMAP-Rule" id="MF_00221"/>
    </source>
</evidence>
<dbReference type="Proteomes" id="UP000269226">
    <property type="component" value="Chromosome"/>
</dbReference>
<dbReference type="EMBL" id="AP018492">
    <property type="protein sequence ID" value="BBC61027.1"/>
    <property type="molecule type" value="Genomic_DNA"/>
</dbReference>
<feature type="transmembrane region" description="Helical" evidence="6">
    <location>
        <begin position="116"/>
        <end position="139"/>
    </location>
</feature>
<protein>
    <recommendedName>
        <fullName evidence="6">Divalent metal cation transporter MntH</fullName>
    </recommendedName>
</protein>
<name>A0A2Z5Y2C8_9ENTE</name>
<dbReference type="GO" id="GO:0015086">
    <property type="term" value="F:cadmium ion transmembrane transporter activity"/>
    <property type="evidence" value="ECO:0007669"/>
    <property type="project" value="TreeGrafter"/>
</dbReference>
<feature type="transmembrane region" description="Helical" evidence="6">
    <location>
        <begin position="220"/>
        <end position="238"/>
    </location>
</feature>
<dbReference type="HAMAP" id="MF_00221">
    <property type="entry name" value="NRAMP"/>
    <property type="match status" value="1"/>
</dbReference>
<evidence type="ECO:0000313" key="8">
    <source>
        <dbReference type="Proteomes" id="UP000269226"/>
    </source>
</evidence>
<evidence type="ECO:0000313" key="7">
    <source>
        <dbReference type="EMBL" id="BBC61027.1"/>
    </source>
</evidence>
<keyword evidence="5 6" id="KW-0472">Membrane</keyword>
<dbReference type="GeneID" id="57043465"/>
<feature type="transmembrane region" description="Helical" evidence="6">
    <location>
        <begin position="425"/>
        <end position="447"/>
    </location>
</feature>
<evidence type="ECO:0000256" key="1">
    <source>
        <dbReference type="ARBA" id="ARBA00004141"/>
    </source>
</evidence>
<dbReference type="RefSeq" id="WP_015694961.1">
    <property type="nucleotide sequence ID" value="NZ_AP018492.1"/>
</dbReference>
<keyword evidence="4 6" id="KW-1133">Transmembrane helix</keyword>
<dbReference type="InterPro" id="IPR001046">
    <property type="entry name" value="NRAMP_fam"/>
</dbReference>
<comment type="similarity">
    <text evidence="6">Belongs to the NRAMP family.</text>
</comment>
<dbReference type="PANTHER" id="PTHR11706:SF33">
    <property type="entry name" value="NATURAL RESISTANCE-ASSOCIATED MACROPHAGE PROTEIN 2"/>
    <property type="match status" value="1"/>
</dbReference>
<organism evidence="7 8">
    <name type="scientific">Melissococcus plutonius</name>
    <dbReference type="NCBI Taxonomy" id="33970"/>
    <lineage>
        <taxon>Bacteria</taxon>
        <taxon>Bacillati</taxon>
        <taxon>Bacillota</taxon>
        <taxon>Bacilli</taxon>
        <taxon>Lactobacillales</taxon>
        <taxon>Enterococcaceae</taxon>
        <taxon>Melissococcus</taxon>
    </lineage>
</organism>
<dbReference type="AlphaFoldDB" id="A0A2Z5Y2C8"/>
<dbReference type="NCBIfam" id="NF037982">
    <property type="entry name" value="Nramp_1"/>
    <property type="match status" value="1"/>
</dbReference>
<accession>A0A2Z5Y2C8</accession>
<feature type="transmembrane region" description="Helical" evidence="6">
    <location>
        <begin position="145"/>
        <end position="166"/>
    </location>
</feature>
<gene>
    <name evidence="6" type="primary">mntH</name>
    <name evidence="7" type="ORF">DAT561_0915</name>
</gene>